<feature type="region of interest" description="Disordered" evidence="2">
    <location>
        <begin position="1"/>
        <end position="175"/>
    </location>
</feature>
<reference evidence="3" key="1">
    <citation type="submission" date="2021-02" db="EMBL/GenBank/DDBJ databases">
        <authorList>
            <person name="Dougan E. K."/>
            <person name="Rhodes N."/>
            <person name="Thang M."/>
            <person name="Chan C."/>
        </authorList>
    </citation>
    <scope>NUCLEOTIDE SEQUENCE</scope>
</reference>
<sequence length="360" mass="39624">MQGSSPSRPGKRREDVQPGSMLTKNSPRGILDATSKRFGPSGAYGAAAHRRRNISHHHSVGLLQQAAPGSPANGYDAGGYGGYTGAYDHGYGHQGYSQDYGGYSNYEPSGAYGKQGSYDQNPGGYGDDFYGGPPGYPQEPEGGEEEFPEGEPGGYDAAAAEPCKCPSWDPMSDAKPEDLQHASLVMLQRRSRPEHRLTKGLRRAAAAVDTAGRDFERWIRKRQELAQQLPKLRKILAECKKMDDERDKEEVQEDVEELRTIADEEKAQAKAAMKQAELNEEDLVVQKTGHMQGKVDHWAFEQAMHKQDAADAQTDAQTVQAVNAYNQQGGDLQQQQVEEAQKELGYSFLDKALELFWGEA</sequence>
<evidence type="ECO:0000256" key="1">
    <source>
        <dbReference type="SAM" id="Coils"/>
    </source>
</evidence>
<comment type="caution">
    <text evidence="3">The sequence shown here is derived from an EMBL/GenBank/DDBJ whole genome shotgun (WGS) entry which is preliminary data.</text>
</comment>
<dbReference type="Proteomes" id="UP000649617">
    <property type="component" value="Unassembled WGS sequence"/>
</dbReference>
<accession>A0A812JUQ3</accession>
<protein>
    <submittedName>
        <fullName evidence="3">Uncharacterized protein</fullName>
    </submittedName>
</protein>
<dbReference type="AlphaFoldDB" id="A0A812JUQ3"/>
<gene>
    <name evidence="3" type="ORF">SPIL2461_LOCUS2282</name>
</gene>
<keyword evidence="1" id="KW-0175">Coiled coil</keyword>
<organism evidence="3 4">
    <name type="scientific">Symbiodinium pilosum</name>
    <name type="common">Dinoflagellate</name>
    <dbReference type="NCBI Taxonomy" id="2952"/>
    <lineage>
        <taxon>Eukaryota</taxon>
        <taxon>Sar</taxon>
        <taxon>Alveolata</taxon>
        <taxon>Dinophyceae</taxon>
        <taxon>Suessiales</taxon>
        <taxon>Symbiodiniaceae</taxon>
        <taxon>Symbiodinium</taxon>
    </lineage>
</organism>
<keyword evidence="4" id="KW-1185">Reference proteome</keyword>
<evidence type="ECO:0000313" key="4">
    <source>
        <dbReference type="Proteomes" id="UP000649617"/>
    </source>
</evidence>
<evidence type="ECO:0000313" key="3">
    <source>
        <dbReference type="EMBL" id="CAE7210719.1"/>
    </source>
</evidence>
<dbReference type="OrthoDB" id="10267316at2759"/>
<evidence type="ECO:0000256" key="2">
    <source>
        <dbReference type="SAM" id="MobiDB-lite"/>
    </source>
</evidence>
<name>A0A812JUQ3_SYMPI</name>
<feature type="compositionally biased region" description="Basic residues" evidence="2">
    <location>
        <begin position="48"/>
        <end position="59"/>
    </location>
</feature>
<proteinExistence type="predicted"/>
<dbReference type="EMBL" id="CAJNIZ010002448">
    <property type="protein sequence ID" value="CAE7210719.1"/>
    <property type="molecule type" value="Genomic_DNA"/>
</dbReference>
<feature type="coiled-coil region" evidence="1">
    <location>
        <begin position="232"/>
        <end position="286"/>
    </location>
</feature>